<dbReference type="InterPro" id="IPR013154">
    <property type="entry name" value="ADH-like_N"/>
</dbReference>
<keyword evidence="3" id="KW-0479">Metal-binding</keyword>
<dbReference type="OrthoDB" id="3941538at2759"/>
<organism evidence="7 8">
    <name type="scientific">Cladophialophora immunda</name>
    <dbReference type="NCBI Taxonomy" id="569365"/>
    <lineage>
        <taxon>Eukaryota</taxon>
        <taxon>Fungi</taxon>
        <taxon>Dikarya</taxon>
        <taxon>Ascomycota</taxon>
        <taxon>Pezizomycotina</taxon>
        <taxon>Eurotiomycetes</taxon>
        <taxon>Chaetothyriomycetidae</taxon>
        <taxon>Chaetothyriales</taxon>
        <taxon>Herpotrichiellaceae</taxon>
        <taxon>Cladophialophora</taxon>
    </lineage>
</organism>
<dbReference type="Pfam" id="PF08240">
    <property type="entry name" value="ADH_N"/>
    <property type="match status" value="1"/>
</dbReference>
<dbReference type="GeneID" id="27346347"/>
<dbReference type="AlphaFoldDB" id="A0A0D2CAD3"/>
<comment type="similarity">
    <text evidence="2">Belongs to the zinc-containing alcohol dehydrogenase family.</text>
</comment>
<dbReference type="Gene3D" id="3.90.180.10">
    <property type="entry name" value="Medium-chain alcohol dehydrogenases, catalytic domain"/>
    <property type="match status" value="1"/>
</dbReference>
<feature type="domain" description="Enoyl reductase (ER)" evidence="6">
    <location>
        <begin position="8"/>
        <end position="351"/>
    </location>
</feature>
<dbReference type="InterPro" id="IPR020843">
    <property type="entry name" value="ER"/>
</dbReference>
<dbReference type="HOGENOM" id="CLU_026673_11_0_1"/>
<dbReference type="SUPFAM" id="SSF51735">
    <property type="entry name" value="NAD(P)-binding Rossmann-fold domains"/>
    <property type="match status" value="1"/>
</dbReference>
<evidence type="ECO:0000256" key="2">
    <source>
        <dbReference type="ARBA" id="ARBA00008072"/>
    </source>
</evidence>
<evidence type="ECO:0000256" key="1">
    <source>
        <dbReference type="ARBA" id="ARBA00001947"/>
    </source>
</evidence>
<dbReference type="PANTHER" id="PTHR43161">
    <property type="entry name" value="SORBITOL DEHYDROGENASE"/>
    <property type="match status" value="1"/>
</dbReference>
<dbReference type="STRING" id="569365.A0A0D2CAD3"/>
<dbReference type="InterPro" id="IPR013149">
    <property type="entry name" value="ADH-like_C"/>
</dbReference>
<reference evidence="7 8" key="1">
    <citation type="submission" date="2015-01" db="EMBL/GenBank/DDBJ databases">
        <title>The Genome Sequence of Cladophialophora immunda CBS83496.</title>
        <authorList>
            <consortium name="The Broad Institute Genomics Platform"/>
            <person name="Cuomo C."/>
            <person name="de Hoog S."/>
            <person name="Gorbushina A."/>
            <person name="Stielow B."/>
            <person name="Teixiera M."/>
            <person name="Abouelleil A."/>
            <person name="Chapman S.B."/>
            <person name="Priest M."/>
            <person name="Young S.K."/>
            <person name="Wortman J."/>
            <person name="Nusbaum C."/>
            <person name="Birren B."/>
        </authorList>
    </citation>
    <scope>NUCLEOTIDE SEQUENCE [LARGE SCALE GENOMIC DNA]</scope>
    <source>
        <strain evidence="7 8">CBS 83496</strain>
    </source>
</reference>
<dbReference type="SUPFAM" id="SSF50129">
    <property type="entry name" value="GroES-like"/>
    <property type="match status" value="1"/>
</dbReference>
<dbReference type="InterPro" id="IPR036291">
    <property type="entry name" value="NAD(P)-bd_dom_sf"/>
</dbReference>
<keyword evidence="4" id="KW-0862">Zinc</keyword>
<keyword evidence="8" id="KW-1185">Reference proteome</keyword>
<sequence>MRAAIYRGAKDITVEDRPSPSLEAGRVLVDVEWCGICGSDLHLWEKGPELFGALTKPDTPGPMAISLGHEFCGRVRAANPGSRFRPGDKVMIDPRRPCRRCIDCNAGHSYCCKAQGGYGYNTHGGFAEQVSVSERNVHLLPASVSLEFAALIEPFAVAVHAVRAAEIRDADWARSHALVLGGGPLGYCMVSMLKAVGVRTVVVSEPAQVRRNQVSRLADWTLDPRTQDVVAKCSEVTNGVGVDIVFDCAGSNAAVPTGMQALKTMGTYLNLAMFDEPMSIPVFLMLSKQITIRNCMIYSDEDFQRTIDLFAQDKLVGIEEMVTARISVDQVVEKGFGELIRNRDRHIKILISPKKPDGDA</sequence>
<evidence type="ECO:0000259" key="6">
    <source>
        <dbReference type="SMART" id="SM00829"/>
    </source>
</evidence>
<evidence type="ECO:0000256" key="4">
    <source>
        <dbReference type="ARBA" id="ARBA00022833"/>
    </source>
</evidence>
<dbReference type="VEuPathDB" id="FungiDB:PV07_07153"/>
<dbReference type="Gene3D" id="3.40.50.720">
    <property type="entry name" value="NAD(P)-binding Rossmann-like Domain"/>
    <property type="match status" value="1"/>
</dbReference>
<keyword evidence="5" id="KW-0560">Oxidoreductase</keyword>
<accession>A0A0D2CAD3</accession>
<evidence type="ECO:0000313" key="8">
    <source>
        <dbReference type="Proteomes" id="UP000054466"/>
    </source>
</evidence>
<dbReference type="Proteomes" id="UP000054466">
    <property type="component" value="Unassembled WGS sequence"/>
</dbReference>
<evidence type="ECO:0000256" key="3">
    <source>
        <dbReference type="ARBA" id="ARBA00022723"/>
    </source>
</evidence>
<evidence type="ECO:0000256" key="5">
    <source>
        <dbReference type="ARBA" id="ARBA00023002"/>
    </source>
</evidence>
<dbReference type="EMBL" id="KN847043">
    <property type="protein sequence ID" value="KIW27415.1"/>
    <property type="molecule type" value="Genomic_DNA"/>
</dbReference>
<dbReference type="InterPro" id="IPR011032">
    <property type="entry name" value="GroES-like_sf"/>
</dbReference>
<dbReference type="GO" id="GO:0000721">
    <property type="term" value="F:(R,R)-butanediol dehydrogenase activity"/>
    <property type="evidence" value="ECO:0007669"/>
    <property type="project" value="TreeGrafter"/>
</dbReference>
<dbReference type="SMART" id="SM00829">
    <property type="entry name" value="PKS_ER"/>
    <property type="match status" value="1"/>
</dbReference>
<gene>
    <name evidence="7" type="ORF">PV07_07153</name>
</gene>
<dbReference type="RefSeq" id="XP_016247631.1">
    <property type="nucleotide sequence ID" value="XM_016394212.1"/>
</dbReference>
<dbReference type="GO" id="GO:0046872">
    <property type="term" value="F:metal ion binding"/>
    <property type="evidence" value="ECO:0007669"/>
    <property type="project" value="UniProtKB-KW"/>
</dbReference>
<dbReference type="GO" id="GO:0034079">
    <property type="term" value="P:butanediol biosynthetic process"/>
    <property type="evidence" value="ECO:0007669"/>
    <property type="project" value="TreeGrafter"/>
</dbReference>
<dbReference type="PANTHER" id="PTHR43161:SF23">
    <property type="entry name" value="(R,R)-BUTANEDIOL DEHYDROGENASE-RELATED"/>
    <property type="match status" value="1"/>
</dbReference>
<dbReference type="Pfam" id="PF00107">
    <property type="entry name" value="ADH_zinc_N"/>
    <property type="match status" value="1"/>
</dbReference>
<dbReference type="GO" id="GO:0005737">
    <property type="term" value="C:cytoplasm"/>
    <property type="evidence" value="ECO:0007669"/>
    <property type="project" value="TreeGrafter"/>
</dbReference>
<evidence type="ECO:0000313" key="7">
    <source>
        <dbReference type="EMBL" id="KIW27415.1"/>
    </source>
</evidence>
<proteinExistence type="inferred from homology"/>
<comment type="cofactor">
    <cofactor evidence="1">
        <name>Zn(2+)</name>
        <dbReference type="ChEBI" id="CHEBI:29105"/>
    </cofactor>
</comment>
<protein>
    <submittedName>
        <fullName evidence="7">Chlorophyll synthesis pathway protein BchC</fullName>
    </submittedName>
</protein>
<name>A0A0D2CAD3_9EURO</name>